<dbReference type="EMBL" id="MH923363">
    <property type="protein sequence ID" value="QBQ01644.1"/>
    <property type="molecule type" value="Genomic_DNA"/>
</dbReference>
<keyword evidence="3" id="KW-1185">Reference proteome</keyword>
<organism evidence="2 3">
    <name type="scientific">Hyphantria cunea granulovirus</name>
    <dbReference type="NCBI Taxonomy" id="307448"/>
    <lineage>
        <taxon>Viruses</taxon>
        <taxon>Viruses incertae sedis</taxon>
        <taxon>Naldaviricetes</taxon>
        <taxon>Lefavirales</taxon>
        <taxon>Baculoviridae</taxon>
        <taxon>Betabaculovirus</taxon>
        <taxon>Betabaculovirus hycuneae</taxon>
    </lineage>
</organism>
<keyword evidence="1" id="KW-0472">Membrane</keyword>
<proteinExistence type="predicted"/>
<protein>
    <submittedName>
        <fullName evidence="2">Ac81-like protein</fullName>
    </submittedName>
</protein>
<evidence type="ECO:0000313" key="3">
    <source>
        <dbReference type="Proteomes" id="UP000831479"/>
    </source>
</evidence>
<keyword evidence="1" id="KW-1133">Transmembrane helix</keyword>
<feature type="transmembrane region" description="Helical" evidence="1">
    <location>
        <begin position="133"/>
        <end position="166"/>
    </location>
</feature>
<dbReference type="Pfam" id="PF05820">
    <property type="entry name" value="Ac81"/>
    <property type="match status" value="1"/>
</dbReference>
<accession>A0AAF1D298</accession>
<gene>
    <name evidence="2" type="ORF">HycuGV_00091</name>
</gene>
<evidence type="ECO:0000313" key="2">
    <source>
        <dbReference type="EMBL" id="QBQ01644.1"/>
    </source>
</evidence>
<name>A0AAF1D298_9BBAC</name>
<reference evidence="2" key="1">
    <citation type="journal article" date="2019" name="Genomics">
        <title>Genome sequence analysis and organization of the Hyphantria cunea granulovirus (HycuGV-Hc1) from Turkey.</title>
        <authorList>
            <person name="Gencer D."/>
            <person name="Bayramoglu Z."/>
            <person name="Nalcacioglu R."/>
            <person name="Demirbag Z."/>
            <person name="Demir I."/>
        </authorList>
    </citation>
    <scope>NUCLEOTIDE SEQUENCE</scope>
    <source>
        <strain evidence="2">Hc1</strain>
    </source>
</reference>
<evidence type="ECO:0000256" key="1">
    <source>
        <dbReference type="SAM" id="Phobius"/>
    </source>
</evidence>
<keyword evidence="1" id="KW-0812">Transmembrane</keyword>
<sequence>MIGEVLTGKRVKFDSELLIKYVFDYKSKPINNDPNVIKICRVKVQKTGGAVLAHFFAKIYLSNGFQFEFHPGSQPKTFQNIQDTDHSPFQVLILCDNCCKQELTSYVEGENSFNIAFNNCEEILCKRKSVQTVLGIVLMAVLVINIVHFNTINLIVIIFILLILYLSNNYMLTNPTIVYCPHMHNFAQH</sequence>
<dbReference type="InterPro" id="IPR008563">
    <property type="entry name" value="AcMNPV_AC81"/>
</dbReference>
<dbReference type="Proteomes" id="UP000831479">
    <property type="component" value="Segment"/>
</dbReference>